<feature type="non-terminal residue" evidence="16">
    <location>
        <position position="1248"/>
    </location>
</feature>
<feature type="domain" description="NUP210 Ig-like" evidence="11">
    <location>
        <begin position="21"/>
        <end position="109"/>
    </location>
</feature>
<dbReference type="PANTHER" id="PTHR23019:SF0">
    <property type="entry name" value="NUCLEAR PORE MEMBRANE GLYCOPROTEIN 210"/>
    <property type="match status" value="1"/>
</dbReference>
<evidence type="ECO:0000313" key="17">
    <source>
        <dbReference type="Proteomes" id="UP001177023"/>
    </source>
</evidence>
<evidence type="ECO:0000256" key="4">
    <source>
        <dbReference type="ARBA" id="ARBA00022729"/>
    </source>
</evidence>
<evidence type="ECO:0000256" key="3">
    <source>
        <dbReference type="ARBA" id="ARBA00022692"/>
    </source>
</evidence>
<evidence type="ECO:0000256" key="8">
    <source>
        <dbReference type="ARBA" id="ARBA00023242"/>
    </source>
</evidence>
<dbReference type="EMBL" id="CATQJA010001501">
    <property type="protein sequence ID" value="CAJ0567565.1"/>
    <property type="molecule type" value="Genomic_DNA"/>
</dbReference>
<comment type="subcellular location">
    <subcellularLocation>
        <location evidence="1">Nucleus membrane</location>
        <topology evidence="1">Single-pass membrane protein</topology>
    </subcellularLocation>
</comment>
<dbReference type="Pfam" id="PF22969">
    <property type="entry name" value="Ig_NUP210_2nd"/>
    <property type="match status" value="1"/>
</dbReference>
<feature type="domain" description="NUP210 fourth Ig-like" evidence="14">
    <location>
        <begin position="337"/>
        <end position="413"/>
    </location>
</feature>
<dbReference type="Pfam" id="PF26182">
    <property type="entry name" value="Ig_NUP210_5th"/>
    <property type="match status" value="1"/>
</dbReference>
<dbReference type="InterPro" id="IPR055098">
    <property type="entry name" value="Ig_NUP210_3rd"/>
</dbReference>
<keyword evidence="17" id="KW-1185">Reference proteome</keyword>
<evidence type="ECO:0000259" key="9">
    <source>
        <dbReference type="Pfam" id="PF22962"/>
    </source>
</evidence>
<keyword evidence="5" id="KW-1133">Transmembrane helix</keyword>
<name>A0AA36FU90_9BILA</name>
<feature type="domain" description="NUP210 Ig-like" evidence="10">
    <location>
        <begin position="231"/>
        <end position="328"/>
    </location>
</feature>
<keyword evidence="6" id="KW-0472">Membrane</keyword>
<dbReference type="Pfam" id="PF22963">
    <property type="entry name" value="Ig_NUP210_3rd"/>
    <property type="match status" value="1"/>
</dbReference>
<protein>
    <recommendedName>
        <fullName evidence="18">Nuclear pore membrane glycoprotein 210</fullName>
    </recommendedName>
</protein>
<proteinExistence type="inferred from homology"/>
<dbReference type="GO" id="GO:0005643">
    <property type="term" value="C:nuclear pore"/>
    <property type="evidence" value="ECO:0007669"/>
    <property type="project" value="TreeGrafter"/>
</dbReference>
<keyword evidence="4" id="KW-0732">Signal</keyword>
<dbReference type="Pfam" id="PF22967">
    <property type="entry name" value="Ig_NUP210_1st"/>
    <property type="match status" value="1"/>
</dbReference>
<dbReference type="GO" id="GO:0031965">
    <property type="term" value="C:nuclear membrane"/>
    <property type="evidence" value="ECO:0007669"/>
    <property type="project" value="UniProtKB-SubCell"/>
</dbReference>
<evidence type="ECO:0000259" key="12">
    <source>
        <dbReference type="Pfam" id="PF22969"/>
    </source>
</evidence>
<dbReference type="InterPro" id="IPR055099">
    <property type="entry name" value="Ig_NUP210_7th"/>
</dbReference>
<comment type="similarity">
    <text evidence="2">Belongs to the NUP210 family.</text>
</comment>
<dbReference type="InterPro" id="IPR055097">
    <property type="entry name" value="Ig_NUP210_2nd"/>
</dbReference>
<keyword evidence="3" id="KW-0812">Transmembrane</keyword>
<dbReference type="InterPro" id="IPR055096">
    <property type="entry name" value="Ig_NUP210_1st"/>
</dbReference>
<dbReference type="InterPro" id="IPR008964">
    <property type="entry name" value="Invasin/intimin_cell_adhesion"/>
</dbReference>
<dbReference type="PANTHER" id="PTHR23019">
    <property type="entry name" value="NUCLEAR PORE MEMBRANE GLYCOPROTEIN GP210-RELATED"/>
    <property type="match status" value="1"/>
</dbReference>
<dbReference type="Pfam" id="PF22962">
    <property type="entry name" value="Ig_NUP210_7th"/>
    <property type="match status" value="1"/>
</dbReference>
<evidence type="ECO:0000259" key="13">
    <source>
        <dbReference type="Pfam" id="PF24935"/>
    </source>
</evidence>
<evidence type="ECO:0008006" key="18">
    <source>
        <dbReference type="Google" id="ProtNLM"/>
    </source>
</evidence>
<dbReference type="Pfam" id="PF26181">
    <property type="entry name" value="Ig_NUP210_13th"/>
    <property type="match status" value="1"/>
</dbReference>
<dbReference type="AlphaFoldDB" id="A0AA36FU90"/>
<evidence type="ECO:0000259" key="14">
    <source>
        <dbReference type="Pfam" id="PF24991"/>
    </source>
</evidence>
<sequence length="1248" mass="135952">MKPLLGWLFLLVLAWTGADAYKLNVPRLLFPYHPTVPMHFDLEVGSPSGGCFKWRSNRPDIVQVEPASGECSDRARVVSSTKVGGTHSAVIFAEESGSGTTLSCVVTIDEVATITIEHTTKVLYVDAAPARITAVAFNADGDKFSTLGQLPFEWELATDNGAETMPLRIVPFEQSKYRAPQDIQALEKAKKKGYLVLLEGLVTGSSAISARFQDPHFKNVPTNTLDLVVVANLLLEPAQDLYVPTYSDIAFTVKIVKERGLEDVPMPSPLYTLKLDNEDCKLNSKTSTVTAVKKGKSMLSLNLENVDPRVTSNAAVRPPSTRIFIVDPESLQFAVAGSNWLLERGRTYRINVNLLDPHGNHMFIADNARFETAFPHDYFDIKWNTKNATWFEVTPKKSGRVNINSRLNSFITEGGIEVKIKRKVDGEQEVEIVDPITVVPDQVVLPFLTGVKFNYPLTASGGSGTYSWATEDRRIGTIHEATGMVTSGQIGWTAATATDRRNPAHSGKSTVGVLEIVSLDFGKTRKEAEEGKILLVNVQLFGIDRTKGHRHYPFTDCRNIPFVVEVQNRAHFVHVPETASTIPTEGTGCATVALRAVHSGDTRVTIKYDKYSATIDISAFPALKVDDDLLVPVGGAYKLNTFGGPRPWLLDNSQFFVNGVSQDKVVTVKQDDEQLTMACSGKEGSTEIKLSVGNNPTSSNEIPAVVSTNVRVCCGRPIRMALGVEGRTPSSKDYPKCPNSVKTVFASAPFQVGVRLYGRCGSNEEERVMSGIDSLDFTWSLGSGKDLLALAKETKHNEPATLAFVDGYPNGKVGDALINNVVTKVGSHRLPQKLTASLELKLVKRATPVPSSLVLWNDPTAAATIKLNGGSGHYHLIDRSTFYDALISDGNIKVSPKKIGQSPLRLVDICIDSSEIVIPVKITDIKALKIQGPQYLEVTTDTEVEVHVVDADDEPFSAEYVSVMGLELTSSNTHVKVERQNGMKFRIRGQTVGEVALVAAARSSGAGAIRSRQHMIQVFAPMRFQPKVVTLVPESTFQLEVIGGPRPTPPISFSTNTSRHMDIAANALITSKNELGYTLVTGTIQQSDGRSTTDSVLVKVVSLASIRIRVSSNYVEAGGKVWARIDGMLDDETPYSFGGAEWPLKVNWSLGDASVLSLDSSKLGTALEEPEQNRFSISLNAKNAGKGTIKVQVEMHASATRHFQGKSRIFTAEATITVDEAPALADPNMPLTQIRIAPDTEYKLLSKW</sequence>
<dbReference type="Proteomes" id="UP001177023">
    <property type="component" value="Unassembled WGS sequence"/>
</dbReference>
<evidence type="ECO:0000256" key="6">
    <source>
        <dbReference type="ARBA" id="ARBA00023136"/>
    </source>
</evidence>
<dbReference type="InterPro" id="IPR056897">
    <property type="entry name" value="Ig_NUP210_4th"/>
</dbReference>
<comment type="caution">
    <text evidence="16">The sequence shown here is derived from an EMBL/GenBank/DDBJ whole genome shotgun (WGS) entry which is preliminary data.</text>
</comment>
<reference evidence="16" key="1">
    <citation type="submission" date="2023-06" db="EMBL/GenBank/DDBJ databases">
        <authorList>
            <person name="Delattre M."/>
        </authorList>
    </citation>
    <scope>NUCLEOTIDE SEQUENCE</scope>
    <source>
        <strain evidence="16">AF72</strain>
    </source>
</reference>
<evidence type="ECO:0000259" key="10">
    <source>
        <dbReference type="Pfam" id="PF22963"/>
    </source>
</evidence>
<evidence type="ECO:0000256" key="5">
    <source>
        <dbReference type="ARBA" id="ARBA00022989"/>
    </source>
</evidence>
<evidence type="ECO:0000256" key="1">
    <source>
        <dbReference type="ARBA" id="ARBA00004590"/>
    </source>
</evidence>
<accession>A0AA36FU90</accession>
<dbReference type="InterPro" id="IPR045197">
    <property type="entry name" value="NUP210-like"/>
</dbReference>
<evidence type="ECO:0000256" key="2">
    <source>
        <dbReference type="ARBA" id="ARBA00007313"/>
    </source>
</evidence>
<dbReference type="Pfam" id="PF24991">
    <property type="entry name" value="Ig_NUP210_4th"/>
    <property type="match status" value="1"/>
</dbReference>
<dbReference type="InterPro" id="IPR058779">
    <property type="entry name" value="Ig_NUP210_13th"/>
</dbReference>
<dbReference type="InterPro" id="IPR056898">
    <property type="entry name" value="Ig_NUP210_6th"/>
</dbReference>
<keyword evidence="8" id="KW-0539">Nucleus</keyword>
<dbReference type="SUPFAM" id="SSF49373">
    <property type="entry name" value="Invasin/intimin cell-adhesion fragments"/>
    <property type="match status" value="1"/>
</dbReference>
<evidence type="ECO:0000256" key="7">
    <source>
        <dbReference type="ARBA" id="ARBA00023180"/>
    </source>
</evidence>
<organism evidence="16 17">
    <name type="scientific">Mesorhabditis spiculigera</name>
    <dbReference type="NCBI Taxonomy" id="96644"/>
    <lineage>
        <taxon>Eukaryota</taxon>
        <taxon>Metazoa</taxon>
        <taxon>Ecdysozoa</taxon>
        <taxon>Nematoda</taxon>
        <taxon>Chromadorea</taxon>
        <taxon>Rhabditida</taxon>
        <taxon>Rhabditina</taxon>
        <taxon>Rhabditomorpha</taxon>
        <taxon>Rhabditoidea</taxon>
        <taxon>Rhabditidae</taxon>
        <taxon>Mesorhabditinae</taxon>
        <taxon>Mesorhabditis</taxon>
    </lineage>
</organism>
<feature type="domain" description="NUP210 Ig-like" evidence="15">
    <location>
        <begin position="1102"/>
        <end position="1218"/>
    </location>
</feature>
<dbReference type="Pfam" id="PF24935">
    <property type="entry name" value="Ig_NUP210_6th"/>
    <property type="match status" value="1"/>
</dbReference>
<gene>
    <name evidence="16" type="ORF">MSPICULIGERA_LOCUS6114</name>
</gene>
<keyword evidence="7" id="KW-0325">Glycoprotein</keyword>
<evidence type="ECO:0000259" key="15">
    <source>
        <dbReference type="Pfam" id="PF26181"/>
    </source>
</evidence>
<evidence type="ECO:0000313" key="16">
    <source>
        <dbReference type="EMBL" id="CAJ0567565.1"/>
    </source>
</evidence>
<evidence type="ECO:0000259" key="11">
    <source>
        <dbReference type="Pfam" id="PF22967"/>
    </source>
</evidence>
<feature type="domain" description="NUP210 Ig-like" evidence="9">
    <location>
        <begin position="626"/>
        <end position="715"/>
    </location>
</feature>
<feature type="domain" description="NUP210 Ig-like" evidence="13">
    <location>
        <begin position="520"/>
        <end position="609"/>
    </location>
</feature>
<feature type="domain" description="NUP210 Ig-like" evidence="12">
    <location>
        <begin position="119"/>
        <end position="222"/>
    </location>
</feature>